<name>A0ACC2R3M2_9NEOP</name>
<reference evidence="1" key="1">
    <citation type="submission" date="2023-03" db="EMBL/GenBank/DDBJ databases">
        <title>Chromosome-level genomes of two armyworms, Mythimna separata and Mythimna loreyi, provide insights into the biosynthesis and reception of sex pheromones.</title>
        <authorList>
            <person name="Zhao H."/>
        </authorList>
    </citation>
    <scope>NUCLEOTIDE SEQUENCE</scope>
    <source>
        <strain evidence="1">BeijingLab</strain>
    </source>
</reference>
<accession>A0ACC2R3M2</accession>
<protein>
    <submittedName>
        <fullName evidence="1">Uncharacterized protein</fullName>
    </submittedName>
</protein>
<gene>
    <name evidence="1" type="ORF">PYW08_002140</name>
</gene>
<dbReference type="Proteomes" id="UP001231649">
    <property type="component" value="Chromosome 12"/>
</dbReference>
<evidence type="ECO:0000313" key="2">
    <source>
        <dbReference type="Proteomes" id="UP001231649"/>
    </source>
</evidence>
<comment type="caution">
    <text evidence="1">The sequence shown here is derived from an EMBL/GenBank/DDBJ whole genome shotgun (WGS) entry which is preliminary data.</text>
</comment>
<sequence>MFGLVSIVLAVIQLQVSFAAGDTDYANKTPVELFQEYIRINTTTHNDLTPAVDFWKALANAAGVPINVIEIVQGYPIVVLKWAGTDSSLPSIMLNSHMDVVPADIEDGWAYDPFSGHIDENGVIYGRGTQDMKSVSIQYYEALRRLKENNVQFLRDVYMTLMPDEEVGAENGMIQFVKTAEFKAMNVGIELDEGTSYPLPVAPLFYQDKVVWQIQVDCHGVAAHGSTFPATNETATGKCRNVIDRFFAFRDEQFAIANASPTEAESYTSVNLNRLSGGTANNVIPSRVSLVFDIRLGTKVNEENFDNLIHKFIDESGENITVTYISKNQQSPATIANSSNPYFQAIACATKQVGIQILPVVPPGSTDARHVRNAGYPAFGFSPMPNTELLLHSVNERLAVSTFTNGITVYKAIINNLANIPGSETAEDGRVYLLTTAT</sequence>
<evidence type="ECO:0000313" key="1">
    <source>
        <dbReference type="EMBL" id="KAJ8730727.1"/>
    </source>
</evidence>
<organism evidence="1 2">
    <name type="scientific">Mythimna loreyi</name>
    <dbReference type="NCBI Taxonomy" id="667449"/>
    <lineage>
        <taxon>Eukaryota</taxon>
        <taxon>Metazoa</taxon>
        <taxon>Ecdysozoa</taxon>
        <taxon>Arthropoda</taxon>
        <taxon>Hexapoda</taxon>
        <taxon>Insecta</taxon>
        <taxon>Pterygota</taxon>
        <taxon>Neoptera</taxon>
        <taxon>Endopterygota</taxon>
        <taxon>Lepidoptera</taxon>
        <taxon>Glossata</taxon>
        <taxon>Ditrysia</taxon>
        <taxon>Noctuoidea</taxon>
        <taxon>Noctuidae</taxon>
        <taxon>Noctuinae</taxon>
        <taxon>Hadenini</taxon>
        <taxon>Mythimna</taxon>
    </lineage>
</organism>
<keyword evidence="2" id="KW-1185">Reference proteome</keyword>
<dbReference type="EMBL" id="CM056788">
    <property type="protein sequence ID" value="KAJ8730727.1"/>
    <property type="molecule type" value="Genomic_DNA"/>
</dbReference>
<proteinExistence type="predicted"/>